<keyword evidence="5 12" id="KW-0812">Transmembrane</keyword>
<evidence type="ECO:0000256" key="8">
    <source>
        <dbReference type="ARBA" id="ARBA00022989"/>
    </source>
</evidence>
<evidence type="ECO:0000256" key="10">
    <source>
        <dbReference type="ARBA" id="ARBA00023136"/>
    </source>
</evidence>
<evidence type="ECO:0000256" key="11">
    <source>
        <dbReference type="SAM" id="MobiDB-lite"/>
    </source>
</evidence>
<dbReference type="EMBL" id="BLLF01000407">
    <property type="protein sequence ID" value="GFH11475.1"/>
    <property type="molecule type" value="Genomic_DNA"/>
</dbReference>
<feature type="transmembrane region" description="Helical" evidence="12">
    <location>
        <begin position="28"/>
        <end position="50"/>
    </location>
</feature>
<keyword evidence="9" id="KW-0811">Translocation</keyword>
<evidence type="ECO:0000256" key="5">
    <source>
        <dbReference type="ARBA" id="ARBA00022692"/>
    </source>
</evidence>
<feature type="region of interest" description="Disordered" evidence="11">
    <location>
        <begin position="153"/>
        <end position="192"/>
    </location>
</feature>
<comment type="subcellular location">
    <subcellularLocation>
        <location evidence="1">Endoplasmic reticulum membrane</location>
        <topology evidence="1">Multi-pass membrane protein</topology>
    </subcellularLocation>
</comment>
<evidence type="ECO:0000256" key="3">
    <source>
        <dbReference type="ARBA" id="ARBA00021257"/>
    </source>
</evidence>
<evidence type="ECO:0000256" key="1">
    <source>
        <dbReference type="ARBA" id="ARBA00004477"/>
    </source>
</evidence>
<evidence type="ECO:0000256" key="6">
    <source>
        <dbReference type="ARBA" id="ARBA00022824"/>
    </source>
</evidence>
<dbReference type="GO" id="GO:0005789">
    <property type="term" value="C:endoplasmic reticulum membrane"/>
    <property type="evidence" value="ECO:0007669"/>
    <property type="project" value="UniProtKB-SubCell"/>
</dbReference>
<proteinExistence type="inferred from homology"/>
<feature type="transmembrane region" description="Helical" evidence="12">
    <location>
        <begin position="57"/>
        <end position="86"/>
    </location>
</feature>
<evidence type="ECO:0000256" key="9">
    <source>
        <dbReference type="ARBA" id="ARBA00023010"/>
    </source>
</evidence>
<keyword evidence="8 12" id="KW-1133">Transmembrane helix</keyword>
<keyword evidence="14" id="KW-1185">Reference proteome</keyword>
<name>A0A699YQF6_HAELA</name>
<evidence type="ECO:0000256" key="7">
    <source>
        <dbReference type="ARBA" id="ARBA00022927"/>
    </source>
</evidence>
<gene>
    <name evidence="13" type="ORF">HaLaN_06976</name>
</gene>
<dbReference type="AlphaFoldDB" id="A0A699YQF6"/>
<accession>A0A699YQF6</accession>
<evidence type="ECO:0000313" key="13">
    <source>
        <dbReference type="EMBL" id="GFH11475.1"/>
    </source>
</evidence>
<dbReference type="Proteomes" id="UP000485058">
    <property type="component" value="Unassembled WGS sequence"/>
</dbReference>
<keyword evidence="7" id="KW-0653">Protein transport</keyword>
<keyword evidence="6" id="KW-0256">Endoplasmic reticulum</keyword>
<evidence type="ECO:0000313" key="14">
    <source>
        <dbReference type="Proteomes" id="UP000485058"/>
    </source>
</evidence>
<protein>
    <recommendedName>
        <fullName evidence="3">Translocation protein SEC62</fullName>
    </recommendedName>
</protein>
<keyword evidence="4" id="KW-0813">Transport</keyword>
<evidence type="ECO:0000256" key="12">
    <source>
        <dbReference type="SAM" id="Phobius"/>
    </source>
</evidence>
<organism evidence="13 14">
    <name type="scientific">Haematococcus lacustris</name>
    <name type="common">Green alga</name>
    <name type="synonym">Haematococcus pluvialis</name>
    <dbReference type="NCBI Taxonomy" id="44745"/>
    <lineage>
        <taxon>Eukaryota</taxon>
        <taxon>Viridiplantae</taxon>
        <taxon>Chlorophyta</taxon>
        <taxon>core chlorophytes</taxon>
        <taxon>Chlorophyceae</taxon>
        <taxon>CS clade</taxon>
        <taxon>Chlamydomonadales</taxon>
        <taxon>Haematococcaceae</taxon>
        <taxon>Haematococcus</taxon>
    </lineage>
</organism>
<comment type="similarity">
    <text evidence="2">Belongs to the SEC62 family.</text>
</comment>
<evidence type="ECO:0000256" key="4">
    <source>
        <dbReference type="ARBA" id="ARBA00022448"/>
    </source>
</evidence>
<dbReference type="GO" id="GO:0031204">
    <property type="term" value="P:post-translational protein targeting to membrane, translocation"/>
    <property type="evidence" value="ECO:0007669"/>
    <property type="project" value="TreeGrafter"/>
</dbReference>
<dbReference type="PANTHER" id="PTHR12443:SF9">
    <property type="entry name" value="TRANSLOCATION PROTEIN SEC62"/>
    <property type="match status" value="1"/>
</dbReference>
<comment type="caution">
    <text evidence="13">The sequence shown here is derived from an EMBL/GenBank/DDBJ whole genome shotgun (WGS) entry which is preliminary data.</text>
</comment>
<reference evidence="13 14" key="1">
    <citation type="submission" date="2020-02" db="EMBL/GenBank/DDBJ databases">
        <title>Draft genome sequence of Haematococcus lacustris strain NIES-144.</title>
        <authorList>
            <person name="Morimoto D."/>
            <person name="Nakagawa S."/>
            <person name="Yoshida T."/>
            <person name="Sawayama S."/>
        </authorList>
    </citation>
    <scope>NUCLEOTIDE SEQUENCE [LARGE SCALE GENOMIC DNA]</scope>
    <source>
        <strain evidence="13 14">NIES-144</strain>
    </source>
</reference>
<sequence length="192" mass="21249">MVNSGWLQDQQWDEDAFYAWKYERPTSMWYYLGIGAIPVVVIAACLFPLAPWWARVALVYVLSGLLVLLMGVLVLRYTVFGIVWVLSGSSLWIFPNLMSDQTRAVTGCLCGAMLWLLASHSPDMAHLKDDAEKAHDWMVDYLKSMHGRNQTFLADNNTAGPAQQQPGGPGASSRQVPGAARSRGHRPGPNQS</sequence>
<dbReference type="PANTHER" id="PTHR12443">
    <property type="entry name" value="TRANSLOCATION PROTEIN SEC62"/>
    <property type="match status" value="1"/>
</dbReference>
<keyword evidence="10 12" id="KW-0472">Membrane</keyword>
<dbReference type="Pfam" id="PF03839">
    <property type="entry name" value="Sec62"/>
    <property type="match status" value="1"/>
</dbReference>
<dbReference type="InterPro" id="IPR004728">
    <property type="entry name" value="Sec62"/>
</dbReference>
<evidence type="ECO:0000256" key="2">
    <source>
        <dbReference type="ARBA" id="ARBA00010604"/>
    </source>
</evidence>